<dbReference type="PANTHER" id="PTHR48094">
    <property type="entry name" value="PROTEIN/NUCLEIC ACID DEGLYCASE DJ-1-RELATED"/>
    <property type="match status" value="1"/>
</dbReference>
<dbReference type="OrthoDB" id="9800516at2"/>
<dbReference type="AlphaFoldDB" id="A0A1H6TND9"/>
<evidence type="ECO:0000313" key="3">
    <source>
        <dbReference type="Proteomes" id="UP000183028"/>
    </source>
</evidence>
<reference evidence="3" key="1">
    <citation type="submission" date="2016-10" db="EMBL/GenBank/DDBJ databases">
        <authorList>
            <person name="Varghese N."/>
        </authorList>
    </citation>
    <scope>NUCLEOTIDE SEQUENCE [LARGE SCALE GENOMIC DNA]</scope>
    <source>
        <strain evidence="3">DSM 20406</strain>
    </source>
</reference>
<dbReference type="Proteomes" id="UP000183028">
    <property type="component" value="Unassembled WGS sequence"/>
</dbReference>
<organism evidence="2 3">
    <name type="scientific">Sharpea azabuensis</name>
    <dbReference type="NCBI Taxonomy" id="322505"/>
    <lineage>
        <taxon>Bacteria</taxon>
        <taxon>Bacillati</taxon>
        <taxon>Bacillota</taxon>
        <taxon>Erysipelotrichia</taxon>
        <taxon>Erysipelotrichales</taxon>
        <taxon>Coprobacillaceae</taxon>
        <taxon>Sharpea</taxon>
    </lineage>
</organism>
<evidence type="ECO:0000259" key="1">
    <source>
        <dbReference type="Pfam" id="PF01965"/>
    </source>
</evidence>
<dbReference type="InterPro" id="IPR029062">
    <property type="entry name" value="Class_I_gatase-like"/>
</dbReference>
<sequence length="187" mass="20470">MKKIAVLVAPGFEEGETLTIVDIMRRAGFQCDMFGFTKEVEGAHSIVVVCDDVLSDEVMNYDMVVLPGGRPGADNLAASEEVMKILKTMDQNPNQYVCAMCAAPRALQNAGLLKNRNYTAFTGYGDILPDGNYKEDIVVQDGHMITSRAPGTTYAFAYYLVDVLGGDSEKVKQRMAYYDAFGGEAHE</sequence>
<feature type="domain" description="DJ-1/PfpI" evidence="1">
    <location>
        <begin position="2"/>
        <end position="161"/>
    </location>
</feature>
<accession>A0A1H6TND9</accession>
<protein>
    <submittedName>
        <fullName evidence="2">4-methyl-5(B-hydroxyethyl)-thiazole monophosphate biosynthesis</fullName>
    </submittedName>
</protein>
<dbReference type="InterPro" id="IPR006287">
    <property type="entry name" value="DJ-1"/>
</dbReference>
<dbReference type="InterPro" id="IPR050325">
    <property type="entry name" value="Prot/Nucl_acid_deglycase"/>
</dbReference>
<dbReference type="SUPFAM" id="SSF52317">
    <property type="entry name" value="Class I glutamine amidotransferase-like"/>
    <property type="match status" value="1"/>
</dbReference>
<name>A0A1H6TND9_9FIRM</name>
<dbReference type="InterPro" id="IPR002818">
    <property type="entry name" value="DJ-1/PfpI"/>
</dbReference>
<proteinExistence type="predicted"/>
<dbReference type="CDD" id="cd03135">
    <property type="entry name" value="GATase1_DJ-1"/>
    <property type="match status" value="1"/>
</dbReference>
<evidence type="ECO:0000313" key="2">
    <source>
        <dbReference type="EMBL" id="SEI81548.1"/>
    </source>
</evidence>
<dbReference type="NCBIfam" id="TIGR01383">
    <property type="entry name" value="not_thiJ"/>
    <property type="match status" value="1"/>
</dbReference>
<dbReference type="RefSeq" id="WP_074732125.1">
    <property type="nucleotide sequence ID" value="NZ_FNYK01000026.1"/>
</dbReference>
<dbReference type="GO" id="GO:0005737">
    <property type="term" value="C:cytoplasm"/>
    <property type="evidence" value="ECO:0007669"/>
    <property type="project" value="TreeGrafter"/>
</dbReference>
<dbReference type="PANTHER" id="PTHR48094:SF12">
    <property type="entry name" value="PARKINSON DISEASE PROTEIN 7 HOMOLOG"/>
    <property type="match status" value="1"/>
</dbReference>
<keyword evidence="3" id="KW-1185">Reference proteome</keyword>
<gene>
    <name evidence="2" type="ORF">SAMN04487834_10262</name>
</gene>
<dbReference type="Gene3D" id="3.40.50.880">
    <property type="match status" value="1"/>
</dbReference>
<dbReference type="EMBL" id="FNYK01000026">
    <property type="protein sequence ID" value="SEI81548.1"/>
    <property type="molecule type" value="Genomic_DNA"/>
</dbReference>
<dbReference type="Pfam" id="PF01965">
    <property type="entry name" value="DJ-1_PfpI"/>
    <property type="match status" value="1"/>
</dbReference>